<evidence type="ECO:0000313" key="1">
    <source>
        <dbReference type="EMBL" id="MBZ7987760.1"/>
    </source>
</evidence>
<reference evidence="1 2" key="1">
    <citation type="submission" date="2020-07" db="EMBL/GenBank/DDBJ databases">
        <title>Transfer of Campylobacter canadensis to the novel genus Avispirillum gen. nov., that also includes two novel species recovered from migratory waterfowl: Avispirillum anseris sp. nov. and Avispirillum brantae sp. nov.</title>
        <authorList>
            <person name="Miller W.G."/>
            <person name="Chapman M.H."/>
            <person name="Yee E."/>
            <person name="Inglis G.D."/>
        </authorList>
    </citation>
    <scope>NUCLEOTIDE SEQUENCE [LARGE SCALE GENOMIC DNA]</scope>
    <source>
        <strain evidence="1 2">L283</strain>
    </source>
</reference>
<protein>
    <submittedName>
        <fullName evidence="1">Uncharacterized protein</fullName>
    </submittedName>
</protein>
<dbReference type="Proteomes" id="UP000786183">
    <property type="component" value="Unassembled WGS sequence"/>
</dbReference>
<name>A0ABS7WSL5_9BACT</name>
<evidence type="ECO:0000313" key="2">
    <source>
        <dbReference type="Proteomes" id="UP000786183"/>
    </source>
</evidence>
<keyword evidence="2" id="KW-1185">Reference proteome</keyword>
<proteinExistence type="predicted"/>
<gene>
    <name evidence="1" type="ORF">AVCANL283_06550</name>
</gene>
<organism evidence="1 2">
    <name type="scientific">Campylobacter canadensis</name>
    <dbReference type="NCBI Taxonomy" id="449520"/>
    <lineage>
        <taxon>Bacteria</taxon>
        <taxon>Pseudomonadati</taxon>
        <taxon>Campylobacterota</taxon>
        <taxon>Epsilonproteobacteria</taxon>
        <taxon>Campylobacterales</taxon>
        <taxon>Campylobacteraceae</taxon>
        <taxon>Campylobacter</taxon>
    </lineage>
</organism>
<dbReference type="EMBL" id="JACGBB010000014">
    <property type="protein sequence ID" value="MBZ7987760.1"/>
    <property type="molecule type" value="Genomic_DNA"/>
</dbReference>
<dbReference type="RefSeq" id="WP_224325431.1">
    <property type="nucleotide sequence ID" value="NZ_JACGBB010000014.1"/>
</dbReference>
<accession>A0ABS7WSL5</accession>
<comment type="caution">
    <text evidence="1">The sequence shown here is derived from an EMBL/GenBank/DDBJ whole genome shotgun (WGS) entry which is preliminary data.</text>
</comment>
<sequence>MDFRGLLSELDTTLSRYDALSGYDESDLVRAVFKIDSSLNDMWESLAVLDEMFAGLYDEVKKLKVLKDLSFRDRF</sequence>